<name>A0ACB9EU96_9ASTR</name>
<reference evidence="1 2" key="2">
    <citation type="journal article" date="2022" name="Mol. Ecol. Resour.">
        <title>The genomes of chicory, endive, great burdock and yacon provide insights into Asteraceae paleo-polyploidization history and plant inulin production.</title>
        <authorList>
            <person name="Fan W."/>
            <person name="Wang S."/>
            <person name="Wang H."/>
            <person name="Wang A."/>
            <person name="Jiang F."/>
            <person name="Liu H."/>
            <person name="Zhao H."/>
            <person name="Xu D."/>
            <person name="Zhang Y."/>
        </authorList>
    </citation>
    <scope>NUCLEOTIDE SEQUENCE [LARGE SCALE GENOMIC DNA]</scope>
    <source>
        <strain evidence="2">cv. Yunnan</strain>
        <tissue evidence="1">Leaves</tissue>
    </source>
</reference>
<evidence type="ECO:0000313" key="2">
    <source>
        <dbReference type="Proteomes" id="UP001056120"/>
    </source>
</evidence>
<protein>
    <submittedName>
        <fullName evidence="1">Uncharacterized protein</fullName>
    </submittedName>
</protein>
<comment type="caution">
    <text evidence="1">The sequence shown here is derived from an EMBL/GenBank/DDBJ whole genome shotgun (WGS) entry which is preliminary data.</text>
</comment>
<evidence type="ECO:0000313" key="1">
    <source>
        <dbReference type="EMBL" id="KAI3762407.1"/>
    </source>
</evidence>
<gene>
    <name evidence="1" type="ORF">L1987_52837</name>
</gene>
<dbReference type="Proteomes" id="UP001056120">
    <property type="component" value="Linkage Group LG17"/>
</dbReference>
<accession>A0ACB9EU96</accession>
<keyword evidence="2" id="KW-1185">Reference proteome</keyword>
<sequence length="83" mass="9616">MNCRSLRDGRRFRGEGSCEEVSIQFFILLILFHDLEFNISLLGLDSPIFVQISIQFLIFLYWVGFIAKNTQAWKELLGQATSN</sequence>
<dbReference type="EMBL" id="CM042034">
    <property type="protein sequence ID" value="KAI3762407.1"/>
    <property type="molecule type" value="Genomic_DNA"/>
</dbReference>
<reference evidence="2" key="1">
    <citation type="journal article" date="2022" name="Mol. Ecol. Resour.">
        <title>The genomes of chicory, endive, great burdock and yacon provide insights into Asteraceae palaeo-polyploidization history and plant inulin production.</title>
        <authorList>
            <person name="Fan W."/>
            <person name="Wang S."/>
            <person name="Wang H."/>
            <person name="Wang A."/>
            <person name="Jiang F."/>
            <person name="Liu H."/>
            <person name="Zhao H."/>
            <person name="Xu D."/>
            <person name="Zhang Y."/>
        </authorList>
    </citation>
    <scope>NUCLEOTIDE SEQUENCE [LARGE SCALE GENOMIC DNA]</scope>
    <source>
        <strain evidence="2">cv. Yunnan</strain>
    </source>
</reference>
<proteinExistence type="predicted"/>
<organism evidence="1 2">
    <name type="scientific">Smallanthus sonchifolius</name>
    <dbReference type="NCBI Taxonomy" id="185202"/>
    <lineage>
        <taxon>Eukaryota</taxon>
        <taxon>Viridiplantae</taxon>
        <taxon>Streptophyta</taxon>
        <taxon>Embryophyta</taxon>
        <taxon>Tracheophyta</taxon>
        <taxon>Spermatophyta</taxon>
        <taxon>Magnoliopsida</taxon>
        <taxon>eudicotyledons</taxon>
        <taxon>Gunneridae</taxon>
        <taxon>Pentapetalae</taxon>
        <taxon>asterids</taxon>
        <taxon>campanulids</taxon>
        <taxon>Asterales</taxon>
        <taxon>Asteraceae</taxon>
        <taxon>Asteroideae</taxon>
        <taxon>Heliantheae alliance</taxon>
        <taxon>Millerieae</taxon>
        <taxon>Smallanthus</taxon>
    </lineage>
</organism>